<name>A0ACC2JIP8_9PEZI</name>
<keyword evidence="2" id="KW-1185">Reference proteome</keyword>
<proteinExistence type="predicted"/>
<evidence type="ECO:0000313" key="1">
    <source>
        <dbReference type="EMBL" id="KAJ8127058.1"/>
    </source>
</evidence>
<dbReference type="EMBL" id="JAPUUL010001575">
    <property type="protein sequence ID" value="KAJ8127058.1"/>
    <property type="molecule type" value="Genomic_DNA"/>
</dbReference>
<accession>A0ACC2JIP8</accession>
<gene>
    <name evidence="1" type="ORF">O1611_g6578</name>
</gene>
<dbReference type="Proteomes" id="UP001153332">
    <property type="component" value="Unassembled WGS sequence"/>
</dbReference>
<comment type="caution">
    <text evidence="1">The sequence shown here is derived from an EMBL/GenBank/DDBJ whole genome shotgun (WGS) entry which is preliminary data.</text>
</comment>
<protein>
    <submittedName>
        <fullName evidence="1">Uncharacterized protein</fullName>
    </submittedName>
</protein>
<evidence type="ECO:0000313" key="2">
    <source>
        <dbReference type="Proteomes" id="UP001153332"/>
    </source>
</evidence>
<organism evidence="1 2">
    <name type="scientific">Lasiodiplodia mahajangana</name>
    <dbReference type="NCBI Taxonomy" id="1108764"/>
    <lineage>
        <taxon>Eukaryota</taxon>
        <taxon>Fungi</taxon>
        <taxon>Dikarya</taxon>
        <taxon>Ascomycota</taxon>
        <taxon>Pezizomycotina</taxon>
        <taxon>Dothideomycetes</taxon>
        <taxon>Dothideomycetes incertae sedis</taxon>
        <taxon>Botryosphaeriales</taxon>
        <taxon>Botryosphaeriaceae</taxon>
        <taxon>Lasiodiplodia</taxon>
    </lineage>
</organism>
<reference evidence="1" key="1">
    <citation type="submission" date="2022-12" db="EMBL/GenBank/DDBJ databases">
        <title>Genome Sequence of Lasiodiplodia mahajangana.</title>
        <authorList>
            <person name="Buettner E."/>
        </authorList>
    </citation>
    <scope>NUCLEOTIDE SEQUENCE</scope>
    <source>
        <strain evidence="1">VT137</strain>
    </source>
</reference>
<sequence>MENISETTTDCSAADRMRSLISIMSGIVSEVTLAPCDSVQELEQDGTNKIGSSEINNVETLPVPSADDTTANQTNSEEYLLRETNAAVNLEFSSDTQLPKTRDAEDGLDKESSLVVNSDSRASSRVADTTEITPFPYTVGKVLELKAPEGKQLFATITKVYPVSMSPVLVVRLDDWNGSREVVLKLYDRRFGNHRKECQMDDDPPEPHTAQAEVAWQRYVREGLAEPLLQAIQDGHDNWNDYGDDSEDEDDSKVNDKPLWQTLGEQEGRHYYDLMDDYTTEVRAYKELQELQGRCIPRLFSTVVFDMPSAQEDLPATYFQVTGILIEKIDGFRLSDLLANTPKESPSLWKEIIEDTMECSAEVNRRGVIHGDSAPRNVIVSSSGGNGYQPFLVDFAMASFESEYKDECIAGTDEYYDNGAICYCWSCRVRMNDDAAAVGGDMRSAVMIATGHTLEFRYPANRFPARPETAAPIVELDH</sequence>